<dbReference type="PANTHER" id="PTHR45655">
    <property type="entry name" value="GUANYLATE CYCLASE SOLUBLE SUBUNIT BETA-2"/>
    <property type="match status" value="1"/>
</dbReference>
<gene>
    <name evidence="11" type="ORF">niasHT_023178</name>
</gene>
<dbReference type="Gene3D" id="6.10.250.780">
    <property type="match status" value="1"/>
</dbReference>
<evidence type="ECO:0000256" key="6">
    <source>
        <dbReference type="ARBA" id="ARBA00023134"/>
    </source>
</evidence>
<feature type="coiled-coil region" evidence="9">
    <location>
        <begin position="314"/>
        <end position="344"/>
    </location>
</feature>
<evidence type="ECO:0000256" key="3">
    <source>
        <dbReference type="ARBA" id="ARBA00012202"/>
    </source>
</evidence>
<comment type="caution">
    <text evidence="11">The sequence shown here is derived from an EMBL/GenBank/DDBJ whole genome shotgun (WGS) entry which is preliminary data.</text>
</comment>
<evidence type="ECO:0000256" key="8">
    <source>
        <dbReference type="ARBA" id="ARBA00023293"/>
    </source>
</evidence>
<dbReference type="Proteomes" id="UP001620626">
    <property type="component" value="Unassembled WGS sequence"/>
</dbReference>
<dbReference type="Pfam" id="PF07701">
    <property type="entry name" value="HNOBA"/>
    <property type="match status" value="1"/>
</dbReference>
<proteinExistence type="predicted"/>
<dbReference type="Pfam" id="PF00211">
    <property type="entry name" value="Guanylate_cyc"/>
    <property type="match status" value="1"/>
</dbReference>
<keyword evidence="9" id="KW-0175">Coiled coil</keyword>
<keyword evidence="6" id="KW-0342">GTP-binding</keyword>
<keyword evidence="5" id="KW-0547">Nucleotide-binding</keyword>
<evidence type="ECO:0000313" key="11">
    <source>
        <dbReference type="EMBL" id="KAL3088560.1"/>
    </source>
</evidence>
<dbReference type="SUPFAM" id="SSF55073">
    <property type="entry name" value="Nucleotide cyclase"/>
    <property type="match status" value="1"/>
</dbReference>
<name>A0ABD2JD72_9BILA</name>
<keyword evidence="12" id="KW-1185">Reference proteome</keyword>
<evidence type="ECO:0000256" key="1">
    <source>
        <dbReference type="ARBA" id="ARBA00001436"/>
    </source>
</evidence>
<reference evidence="11 12" key="1">
    <citation type="submission" date="2024-10" db="EMBL/GenBank/DDBJ databases">
        <authorList>
            <person name="Kim D."/>
        </authorList>
    </citation>
    <scope>NUCLEOTIDE SEQUENCE [LARGE SCALE GENOMIC DNA]</scope>
    <source>
        <strain evidence="11">BH-2024</strain>
    </source>
</reference>
<dbReference type="InterPro" id="IPR029787">
    <property type="entry name" value="Nucleotide_cyclase"/>
</dbReference>
<dbReference type="PANTHER" id="PTHR45655:SF16">
    <property type="entry name" value="SOLUBLE GUANYLATE CYCLASE GCY-36"/>
    <property type="match status" value="1"/>
</dbReference>
<keyword evidence="8" id="KW-0141">cGMP biosynthesis</keyword>
<dbReference type="FunFam" id="3.30.70.1230:FF:000007">
    <property type="entry name" value="Guanylate cyclase soluble subunit alpha-3"/>
    <property type="match status" value="1"/>
</dbReference>
<dbReference type="EC" id="4.6.1.2" evidence="3"/>
<protein>
    <recommendedName>
        <fullName evidence="3">guanylate cyclase</fullName>
        <ecNumber evidence="3">4.6.1.2</ecNumber>
    </recommendedName>
</protein>
<dbReference type="GO" id="GO:0005525">
    <property type="term" value="F:GTP binding"/>
    <property type="evidence" value="ECO:0007669"/>
    <property type="project" value="UniProtKB-KW"/>
</dbReference>
<keyword evidence="7" id="KW-0456">Lyase</keyword>
<dbReference type="AlphaFoldDB" id="A0ABD2JD72"/>
<comment type="subcellular location">
    <subcellularLocation>
        <location evidence="2">Cytoplasm</location>
    </subcellularLocation>
</comment>
<keyword evidence="4" id="KW-0963">Cytoplasm</keyword>
<sequence>MQIAFTPFGVIREVARRVFDIEIGISVSGRTQRTIQMAAGDRFEEHVIFVIRVGQTIGATLSEKGPTERLVGPKPTEYGTGNQCQIVQNHPPSAAPLLMVTDNGVECELDPPLSPQPMQKLDNKSSDSSLSLIDQNLYEGWDLRINKADMAALLPYHIVMDRDCRLVEFGKALFNHVSHELLQIGTPLVRIFDIYRPQIPLDFESISNFINAVFVLQVRTSPLSMQQNNQRQGEKPISEENETEMTVHSHHLKLKGQMMLLSSGNELLYLCSPYVTSIPELLNYGLRLSAIPLHDVTRDLILLNQQRLSDVEANLQLEANNEQLEFLARDLETEKAKSDTLLREMLPQTVATALINGQSVAAREYPESTVMFCDVPAFQSIVPFCQPMGIVRLLNDLFTKFDRLVTLHSVYKVETIGDSFMTVGGVPEAIKDHCERICLLAIGMIWEARSVIDPISKKGLKVRCGLHSGNIVAGVVGVKMPRFCLFGDTVNTASRMLSHSPQGLIHCSETALRSAQRTGRFEFICRGNVQIKGKGSMRTFFLLRSFKKSLWEIVERERDESTNSIDGYEELTEQMELKGTKQSEGVAKMIEGLFDDRRMDRRSTMCTMM</sequence>
<dbReference type="GO" id="GO:0005737">
    <property type="term" value="C:cytoplasm"/>
    <property type="evidence" value="ECO:0007669"/>
    <property type="project" value="UniProtKB-SubCell"/>
</dbReference>
<evidence type="ECO:0000259" key="10">
    <source>
        <dbReference type="PROSITE" id="PS50125"/>
    </source>
</evidence>
<evidence type="ECO:0000256" key="4">
    <source>
        <dbReference type="ARBA" id="ARBA00022490"/>
    </source>
</evidence>
<accession>A0ABD2JD72</accession>
<evidence type="ECO:0000256" key="2">
    <source>
        <dbReference type="ARBA" id="ARBA00004496"/>
    </source>
</evidence>
<comment type="catalytic activity">
    <reaction evidence="1">
        <text>GTP = 3',5'-cyclic GMP + diphosphate</text>
        <dbReference type="Rhea" id="RHEA:13665"/>
        <dbReference type="ChEBI" id="CHEBI:33019"/>
        <dbReference type="ChEBI" id="CHEBI:37565"/>
        <dbReference type="ChEBI" id="CHEBI:57746"/>
        <dbReference type="EC" id="4.6.1.2"/>
    </reaction>
</comment>
<dbReference type="InterPro" id="IPR042463">
    <property type="entry name" value="HNOB_dom_associated_sf"/>
</dbReference>
<dbReference type="GO" id="GO:0004383">
    <property type="term" value="F:guanylate cyclase activity"/>
    <property type="evidence" value="ECO:0007669"/>
    <property type="project" value="UniProtKB-EC"/>
</dbReference>
<evidence type="ECO:0000256" key="7">
    <source>
        <dbReference type="ARBA" id="ARBA00023239"/>
    </source>
</evidence>
<dbReference type="EMBL" id="JBICBT010000998">
    <property type="protein sequence ID" value="KAL3088560.1"/>
    <property type="molecule type" value="Genomic_DNA"/>
</dbReference>
<evidence type="ECO:0000256" key="5">
    <source>
        <dbReference type="ARBA" id="ARBA00022741"/>
    </source>
</evidence>
<dbReference type="Gene3D" id="3.30.450.260">
    <property type="entry name" value="Haem NO binding associated domain"/>
    <property type="match status" value="1"/>
</dbReference>
<dbReference type="InterPro" id="IPR001054">
    <property type="entry name" value="A/G_cyclase"/>
</dbReference>
<dbReference type="CDD" id="cd07302">
    <property type="entry name" value="CHD"/>
    <property type="match status" value="1"/>
</dbReference>
<dbReference type="PROSITE" id="PS50125">
    <property type="entry name" value="GUANYLATE_CYCLASE_2"/>
    <property type="match status" value="1"/>
</dbReference>
<organism evidence="11 12">
    <name type="scientific">Heterodera trifolii</name>
    <dbReference type="NCBI Taxonomy" id="157864"/>
    <lineage>
        <taxon>Eukaryota</taxon>
        <taxon>Metazoa</taxon>
        <taxon>Ecdysozoa</taxon>
        <taxon>Nematoda</taxon>
        <taxon>Chromadorea</taxon>
        <taxon>Rhabditida</taxon>
        <taxon>Tylenchina</taxon>
        <taxon>Tylenchomorpha</taxon>
        <taxon>Tylenchoidea</taxon>
        <taxon>Heteroderidae</taxon>
        <taxon>Heteroderinae</taxon>
        <taxon>Heterodera</taxon>
    </lineage>
</organism>
<feature type="domain" description="Guanylate cyclase" evidence="10">
    <location>
        <begin position="369"/>
        <end position="497"/>
    </location>
</feature>
<dbReference type="InterPro" id="IPR011645">
    <property type="entry name" value="HNOB_dom_associated"/>
</dbReference>
<dbReference type="Gene3D" id="3.30.70.1230">
    <property type="entry name" value="Nucleotide cyclase"/>
    <property type="match status" value="1"/>
</dbReference>
<evidence type="ECO:0000313" key="12">
    <source>
        <dbReference type="Proteomes" id="UP001620626"/>
    </source>
</evidence>
<dbReference type="SMART" id="SM00044">
    <property type="entry name" value="CYCc"/>
    <property type="match status" value="1"/>
</dbReference>
<evidence type="ECO:0000256" key="9">
    <source>
        <dbReference type="SAM" id="Coils"/>
    </source>
</evidence>